<keyword evidence="2" id="KW-1185">Reference proteome</keyword>
<dbReference type="EMBL" id="CP036501">
    <property type="protein sequence ID" value="UZP74391.1"/>
    <property type="molecule type" value="Genomic_DNA"/>
</dbReference>
<evidence type="ECO:0000313" key="1">
    <source>
        <dbReference type="EMBL" id="UZP74391.1"/>
    </source>
</evidence>
<protein>
    <submittedName>
        <fullName evidence="1">DHH family phosphoesterase</fullName>
    </submittedName>
</protein>
<proteinExistence type="predicted"/>
<name>A0ABY6Q689_9GAMM</name>
<accession>A0ABY6Q689</accession>
<dbReference type="Proteomes" id="UP001317963">
    <property type="component" value="Chromosome"/>
</dbReference>
<dbReference type="SUPFAM" id="SSF64182">
    <property type="entry name" value="DHH phosphoesterases"/>
    <property type="match status" value="1"/>
</dbReference>
<organism evidence="1 2">
    <name type="scientific">Candidatus Paraluminiphilus aquimaris</name>
    <dbReference type="NCBI Taxonomy" id="2518994"/>
    <lineage>
        <taxon>Bacteria</taxon>
        <taxon>Pseudomonadati</taxon>
        <taxon>Pseudomonadota</taxon>
        <taxon>Gammaproteobacteria</taxon>
        <taxon>Cellvibrionales</taxon>
        <taxon>Halieaceae</taxon>
        <taxon>Candidatus Paraluminiphilus</taxon>
    </lineage>
</organism>
<dbReference type="InterPro" id="IPR038763">
    <property type="entry name" value="DHH_sf"/>
</dbReference>
<gene>
    <name evidence="1" type="ORF">E0F26_06395</name>
</gene>
<sequence>MDYDVFNGDADGICALIQLRRADPRPNAELVTGVKRDIQLLERVPGVAGGQVTALDISFDKNRDHVSRLLDADAKVFFCDHHFAGDIPQHPLLDVLISPAPEVCTSALINGRLRGRFTEWACVGAFGDNFDSTADKLIENLDITVDRDALRQLGVCVNYNAYGASLSDLHFAPAELYQRMAQFDTPSVLIEEDGALFETLTDAYTQDMHAANTAPRAVEDDDIAVISLPDAAWARRVSGVYGNDLANQSPGRAHAVLTDIEGGYLVSVRAPLNNRSGADAVCRQFETGGGRAAAAGINKLPHAELGRFIDALRAQWS</sequence>
<evidence type="ECO:0000313" key="2">
    <source>
        <dbReference type="Proteomes" id="UP001317963"/>
    </source>
</evidence>
<dbReference type="RefSeq" id="WP_279240837.1">
    <property type="nucleotide sequence ID" value="NZ_CP036501.1"/>
</dbReference>
<reference evidence="1 2" key="1">
    <citation type="submission" date="2019-02" db="EMBL/GenBank/DDBJ databases">
        <title>Halieaceae_genomes.</title>
        <authorList>
            <person name="Li S.-H."/>
        </authorList>
    </citation>
    <scope>NUCLEOTIDE SEQUENCE [LARGE SCALE GENOMIC DNA]</scope>
    <source>
        <strain evidence="1 2">JH123</strain>
    </source>
</reference>